<dbReference type="GO" id="GO:0009279">
    <property type="term" value="C:cell outer membrane"/>
    <property type="evidence" value="ECO:0007669"/>
    <property type="project" value="UniProtKB-SubCell"/>
</dbReference>
<gene>
    <name evidence="17" type="ORF">DEO27_000430</name>
</gene>
<evidence type="ECO:0000256" key="5">
    <source>
        <dbReference type="ARBA" id="ARBA00022692"/>
    </source>
</evidence>
<evidence type="ECO:0000256" key="1">
    <source>
        <dbReference type="ARBA" id="ARBA00004571"/>
    </source>
</evidence>
<dbReference type="InterPro" id="IPR012910">
    <property type="entry name" value="Plug_dom"/>
</dbReference>
<organism evidence="17 18">
    <name type="scientific">Mucilaginibacter rubeus</name>
    <dbReference type="NCBI Taxonomy" id="2027860"/>
    <lineage>
        <taxon>Bacteria</taxon>
        <taxon>Pseudomonadati</taxon>
        <taxon>Bacteroidota</taxon>
        <taxon>Sphingobacteriia</taxon>
        <taxon>Sphingobacteriales</taxon>
        <taxon>Sphingobacteriaceae</taxon>
        <taxon>Mucilaginibacter</taxon>
    </lineage>
</organism>
<dbReference type="InterPro" id="IPR037066">
    <property type="entry name" value="Plug_dom_sf"/>
</dbReference>
<dbReference type="NCBIfam" id="TIGR04057">
    <property type="entry name" value="SusC_RagA_signa"/>
    <property type="match status" value="1"/>
</dbReference>
<dbReference type="GO" id="GO:0015344">
    <property type="term" value="F:siderophore uptake transmembrane transporter activity"/>
    <property type="evidence" value="ECO:0007669"/>
    <property type="project" value="TreeGrafter"/>
</dbReference>
<evidence type="ECO:0000256" key="13">
    <source>
        <dbReference type="RuleBase" id="RU003357"/>
    </source>
</evidence>
<dbReference type="Gene3D" id="2.40.170.20">
    <property type="entry name" value="TonB-dependent receptor, beta-barrel domain"/>
    <property type="match status" value="1"/>
</dbReference>
<feature type="domain" description="Secretin/TonB short N-terminal" evidence="15">
    <location>
        <begin position="75"/>
        <end position="117"/>
    </location>
</feature>
<evidence type="ECO:0000256" key="7">
    <source>
        <dbReference type="ARBA" id="ARBA00023004"/>
    </source>
</evidence>
<keyword evidence="4" id="KW-0410">Iron transport</keyword>
<dbReference type="Gene3D" id="2.170.130.10">
    <property type="entry name" value="TonB-dependent receptor, plug domain"/>
    <property type="match status" value="1"/>
</dbReference>
<keyword evidence="8 13" id="KW-0798">TonB box</keyword>
<evidence type="ECO:0000313" key="18">
    <source>
        <dbReference type="Proteomes" id="UP000251402"/>
    </source>
</evidence>
<name>A0A5C1HR96_9SPHI</name>
<proteinExistence type="inferred from homology"/>
<dbReference type="OrthoDB" id="604358at2"/>
<dbReference type="Gene3D" id="2.60.40.1120">
    <property type="entry name" value="Carboxypeptidase-like, regulatory domain"/>
    <property type="match status" value="1"/>
</dbReference>
<dbReference type="GO" id="GO:0044718">
    <property type="term" value="P:siderophore transmembrane transport"/>
    <property type="evidence" value="ECO:0007669"/>
    <property type="project" value="TreeGrafter"/>
</dbReference>
<keyword evidence="10 17" id="KW-0675">Receptor</keyword>
<dbReference type="AlphaFoldDB" id="A0A5C1HR96"/>
<dbReference type="Gene3D" id="3.55.50.30">
    <property type="match status" value="1"/>
</dbReference>
<dbReference type="InterPro" id="IPR036942">
    <property type="entry name" value="Beta-barrel_TonB_sf"/>
</dbReference>
<dbReference type="NCBIfam" id="TIGR04056">
    <property type="entry name" value="OMP_RagA_SusC"/>
    <property type="match status" value="1"/>
</dbReference>
<keyword evidence="7" id="KW-0408">Iron</keyword>
<evidence type="ECO:0000259" key="14">
    <source>
        <dbReference type="Pfam" id="PF00593"/>
    </source>
</evidence>
<dbReference type="PANTHER" id="PTHR30069">
    <property type="entry name" value="TONB-DEPENDENT OUTER MEMBRANE RECEPTOR"/>
    <property type="match status" value="1"/>
</dbReference>
<keyword evidence="5 12" id="KW-0812">Transmembrane</keyword>
<evidence type="ECO:0000256" key="12">
    <source>
        <dbReference type="PROSITE-ProRule" id="PRU01360"/>
    </source>
</evidence>
<evidence type="ECO:0000256" key="11">
    <source>
        <dbReference type="ARBA" id="ARBA00023237"/>
    </source>
</evidence>
<keyword evidence="18" id="KW-1185">Reference proteome</keyword>
<evidence type="ECO:0000256" key="6">
    <source>
        <dbReference type="ARBA" id="ARBA00022729"/>
    </source>
</evidence>
<dbReference type="SUPFAM" id="SSF56935">
    <property type="entry name" value="Porins"/>
    <property type="match status" value="1"/>
</dbReference>
<dbReference type="Pfam" id="PF07660">
    <property type="entry name" value="STN"/>
    <property type="match status" value="1"/>
</dbReference>
<dbReference type="EMBL" id="CP043450">
    <property type="protein sequence ID" value="QEM08547.1"/>
    <property type="molecule type" value="Genomic_DNA"/>
</dbReference>
<feature type="domain" description="TonB-dependent receptor-like beta-barrel" evidence="14">
    <location>
        <begin position="520"/>
        <end position="1115"/>
    </location>
</feature>
<dbReference type="PROSITE" id="PS52016">
    <property type="entry name" value="TONB_DEPENDENT_REC_3"/>
    <property type="match status" value="1"/>
</dbReference>
<evidence type="ECO:0000256" key="4">
    <source>
        <dbReference type="ARBA" id="ARBA00022496"/>
    </source>
</evidence>
<dbReference type="KEGG" id="mrub:DEO27_000430"/>
<keyword evidence="4" id="KW-0406">Ion transport</keyword>
<dbReference type="Pfam" id="PF07715">
    <property type="entry name" value="Plug"/>
    <property type="match status" value="1"/>
</dbReference>
<dbReference type="Pfam" id="PF00593">
    <property type="entry name" value="TonB_dep_Rec_b-barrel"/>
    <property type="match status" value="1"/>
</dbReference>
<accession>A0A5C1HR96</accession>
<dbReference type="InterPro" id="IPR023996">
    <property type="entry name" value="TonB-dep_OMP_SusC/RagA"/>
</dbReference>
<evidence type="ECO:0000256" key="2">
    <source>
        <dbReference type="ARBA" id="ARBA00022448"/>
    </source>
</evidence>
<evidence type="ECO:0000256" key="8">
    <source>
        <dbReference type="ARBA" id="ARBA00023077"/>
    </source>
</evidence>
<dbReference type="PANTHER" id="PTHR30069:SF29">
    <property type="entry name" value="HEMOGLOBIN AND HEMOGLOBIN-HAPTOGLOBIN-BINDING PROTEIN 1-RELATED"/>
    <property type="match status" value="1"/>
</dbReference>
<evidence type="ECO:0000256" key="10">
    <source>
        <dbReference type="ARBA" id="ARBA00023170"/>
    </source>
</evidence>
<keyword evidence="2 12" id="KW-0813">Transport</keyword>
<evidence type="ECO:0000313" key="17">
    <source>
        <dbReference type="EMBL" id="QEM08547.1"/>
    </source>
</evidence>
<sequence>MNFYTHPCLLRDNRRQLVKIFMIMKITIFLIFLFCLNASASTYAQNINLSEKNTSVQKVIAKIKRQSGFAFWYESKLLKHAGTVSVNLQNGTIQQALDIVLKDLGLVYTITDNTIVIDEKPASAATLPWAQTITGKVTDDKGQPLPGVNVSIKGTSKHTATDANGFYKVIAESNEVIVFTFVGFKKKEVVVNGQQEINVALEMDQSKLNDVVVVGYGSQKKVNLTGAVSTVSGSVLEDRPIPNVGRGLQGQLAGLNVTSSDGQPGRATTFNIRGFTSINGGSPLVLVDGVTTDINNINPDDVASATVLKDAAAAAVYGSRAAFGVILITTKSGSKQSNGKAKVSYSNNVAVHKITNLPDIVTDPATVIDFKNQAYSAYYGVNLYNTAAVDYAQQRSKNPSLPAVIVDPTNPNVYDYFGATNWFNELYKPNNISQTHNLSVSGGSDRITYYVSADYNRQNGVFRYNPDHYDRINMRAKLDFKVTEWMHIYTNTAYNRTVYNYPSLWTSDWTSGDLYHQIGRSNSLSVPRNPDGSYTSDGTYLGFLQGGGRGNTVTNQPQNTIGFTTSWFNNTWRVKGDYTFRSTNNYNQAYHVALPYETGPNQPISYAGHSDASAYSDDNSYQAVNLYTEYEKNFGKHYFKGMVGYNQELNKYNYFSAQNNDLISNQVGYLDVTTGATPSVHGNGYEWAVRGVFSRLNYSYDNKYLLEIDGRYDGSSRFPVNDHYGFFPSASAGWRVSEEPFFKGLRGVVDNLKLRASYGSLGNDQSLGNYDFISTLSSSKIGNILGGSQPTAVYPATLVSPALTWEKVYSKDAGIDITLFGKLNATFDWYQRDTKNMITKGFQLPAVLGATQPKENAADLRTQGWELNLTYTDQFLLAGKPFVFGVRANIWDAQTEITRYNNPNKFWFGGDYYVGQHVGDIMGLTTLGIFQTDAAAKAAPDQSKLQGYYAWNKAGELQYADLNHDGKIDYGDGTIGNSGDAHVIGNTTPRYNFGFGGNFSWNNFDFSIYFQGVGKQSFWPGTSGYYWSSFFSPWDNVYKNIVGNTWTPQNPNAFYPSLKGWRAGDAGQWIDLAVPQTRYTYSAAYIRLKNLTVGYSFNLPVFKKIGVDRLRLYFSGEDLWESDKLPQGFDPEGLSGSWGAGKVYPFQRGYSFGINAKF</sequence>
<comment type="similarity">
    <text evidence="12 13">Belongs to the TonB-dependent receptor family.</text>
</comment>
<dbReference type="Pfam" id="PF13715">
    <property type="entry name" value="CarbopepD_reg_2"/>
    <property type="match status" value="1"/>
</dbReference>
<evidence type="ECO:0000256" key="9">
    <source>
        <dbReference type="ARBA" id="ARBA00023136"/>
    </source>
</evidence>
<protein>
    <submittedName>
        <fullName evidence="17">TonB-dependent receptor</fullName>
    </submittedName>
</protein>
<dbReference type="InterPro" id="IPR023997">
    <property type="entry name" value="TonB-dep_OMP_SusC/RagA_CS"/>
</dbReference>
<dbReference type="InterPro" id="IPR000531">
    <property type="entry name" value="Beta-barrel_TonB"/>
</dbReference>
<comment type="subcellular location">
    <subcellularLocation>
        <location evidence="1 12">Cell outer membrane</location>
        <topology evidence="1 12">Multi-pass membrane protein</topology>
    </subcellularLocation>
</comment>
<evidence type="ECO:0000259" key="16">
    <source>
        <dbReference type="Pfam" id="PF07715"/>
    </source>
</evidence>
<dbReference type="InterPro" id="IPR039426">
    <property type="entry name" value="TonB-dep_rcpt-like"/>
</dbReference>
<dbReference type="InterPro" id="IPR008969">
    <property type="entry name" value="CarboxyPept-like_regulatory"/>
</dbReference>
<dbReference type="InterPro" id="IPR011662">
    <property type="entry name" value="Secretin/TonB_short_N"/>
</dbReference>
<evidence type="ECO:0000259" key="15">
    <source>
        <dbReference type="Pfam" id="PF07660"/>
    </source>
</evidence>
<evidence type="ECO:0000256" key="3">
    <source>
        <dbReference type="ARBA" id="ARBA00022452"/>
    </source>
</evidence>
<keyword evidence="3 12" id="KW-1134">Transmembrane beta strand</keyword>
<dbReference type="Proteomes" id="UP000251402">
    <property type="component" value="Chromosome"/>
</dbReference>
<keyword evidence="11 12" id="KW-0998">Cell outer membrane</keyword>
<dbReference type="SUPFAM" id="SSF49464">
    <property type="entry name" value="Carboxypeptidase regulatory domain-like"/>
    <property type="match status" value="1"/>
</dbReference>
<keyword evidence="9 12" id="KW-0472">Membrane</keyword>
<feature type="domain" description="TonB-dependent receptor plug" evidence="16">
    <location>
        <begin position="221"/>
        <end position="325"/>
    </location>
</feature>
<keyword evidence="6" id="KW-0732">Signal</keyword>
<reference evidence="17" key="1">
    <citation type="submission" date="2019-08" db="EMBL/GenBank/DDBJ databases">
        <title>Comparative genome analysis confer to the adaptation heavy metal polluted environment.</title>
        <authorList>
            <person name="Li Y."/>
        </authorList>
    </citation>
    <scope>NUCLEOTIDE SEQUENCE [LARGE SCALE GENOMIC DNA]</scope>
    <source>
        <strain evidence="17">P1</strain>
    </source>
</reference>